<keyword evidence="1" id="KW-0812">Transmembrane</keyword>
<keyword evidence="1" id="KW-0472">Membrane</keyword>
<keyword evidence="3" id="KW-1185">Reference proteome</keyword>
<gene>
    <name evidence="2" type="ORF">ACH46_18975</name>
</gene>
<reference evidence="3" key="1">
    <citation type="submission" date="2015-06" db="EMBL/GenBank/DDBJ databases">
        <title>Complete genome sequence and metabolic analysis of phthalate degradation pathway in Gordonia sp. QH-11.</title>
        <authorList>
            <person name="Jin D."/>
            <person name="Kong X."/>
            <person name="Bai Z."/>
        </authorList>
    </citation>
    <scope>NUCLEOTIDE SEQUENCE [LARGE SCALE GENOMIC DNA]</scope>
    <source>
        <strain evidence="3">QH-11</strain>
    </source>
</reference>
<keyword evidence="1" id="KW-1133">Transmembrane helix</keyword>
<name>A0A0N9NES7_9ACTN</name>
<dbReference type="RefSeq" id="WP_062394319.1">
    <property type="nucleotide sequence ID" value="NZ_CP011853.1"/>
</dbReference>
<dbReference type="KEGG" id="goq:ACH46_18975"/>
<dbReference type="Proteomes" id="UP000063789">
    <property type="component" value="Chromosome"/>
</dbReference>
<dbReference type="STRING" id="1136941.ACH46_18975"/>
<protein>
    <recommendedName>
        <fullName evidence="4">Chemotaxis methyl-accepting receptor HlyB-like 4HB MCP domain-containing protein</fullName>
    </recommendedName>
</protein>
<evidence type="ECO:0000313" key="3">
    <source>
        <dbReference type="Proteomes" id="UP000063789"/>
    </source>
</evidence>
<reference evidence="2 3" key="2">
    <citation type="journal article" date="2017" name="Int. J. Syst. Evol. Microbiol.">
        <title>Gordonia phthalatica sp. nov., a di-n-butyl phthalate-degrading bacterium isolated from activated sludge.</title>
        <authorList>
            <person name="Jin D."/>
            <person name="Kong X."/>
            <person name="Jia M."/>
            <person name="Yu X."/>
            <person name="Wang X."/>
            <person name="Zhuang X."/>
            <person name="Deng Y."/>
            <person name="Bai Z."/>
        </authorList>
    </citation>
    <scope>NUCLEOTIDE SEQUENCE [LARGE SCALE GENOMIC DNA]</scope>
    <source>
        <strain evidence="2 3">QH-11</strain>
    </source>
</reference>
<proteinExistence type="predicted"/>
<dbReference type="PATRIC" id="fig|1136941.3.peg.3883"/>
<evidence type="ECO:0000256" key="1">
    <source>
        <dbReference type="SAM" id="Phobius"/>
    </source>
</evidence>
<accession>A0A0N9NES7</accession>
<evidence type="ECO:0008006" key="4">
    <source>
        <dbReference type="Google" id="ProtNLM"/>
    </source>
</evidence>
<dbReference type="EMBL" id="CP011853">
    <property type="protein sequence ID" value="ALG86196.1"/>
    <property type="molecule type" value="Genomic_DNA"/>
</dbReference>
<organism evidence="2 3">
    <name type="scientific">Gordonia phthalatica</name>
    <dbReference type="NCBI Taxonomy" id="1136941"/>
    <lineage>
        <taxon>Bacteria</taxon>
        <taxon>Bacillati</taxon>
        <taxon>Actinomycetota</taxon>
        <taxon>Actinomycetes</taxon>
        <taxon>Mycobacteriales</taxon>
        <taxon>Gordoniaceae</taxon>
        <taxon>Gordonia</taxon>
    </lineage>
</organism>
<evidence type="ECO:0000313" key="2">
    <source>
        <dbReference type="EMBL" id="ALG86196.1"/>
    </source>
</evidence>
<feature type="transmembrane region" description="Helical" evidence="1">
    <location>
        <begin position="246"/>
        <end position="267"/>
    </location>
</feature>
<feature type="transmembrane region" description="Helical" evidence="1">
    <location>
        <begin position="451"/>
        <end position="475"/>
    </location>
</feature>
<sequence length="482" mass="51320">MAGQVYRVRSALTHAGRSVLPERGSPSPTLRQVIADRREIAAMTRERVSSPLVTARFYATTTPGKLLIILVAMVLACGLTGWYSSVSLTDRSQTLEALVDRAEPQAEAAEVLYSSLSVADAAANSAFISGGRESPELRTEYMNAMATASSAMIAAADGLSLGSDPDSRDHPARDDLKTLATSIPIYTGLIETARTNNRLANPVGSAYLSEASTLMLGTILPAAQRLYEDRSSAISDPQRTLTVPPWGVYIALMMIIAMMILIGRYLARRTRRHFNIGLIGALTAMVVGTVWLLVSGLLSVAAANTAKTSGADPLHTLTTMRILTQQARSAETLSLVRRSEPGELDAGFNKDLQEIGDSTRKLLNNPSHADNSGLTEPLADVKSALARWQSAHDEVGRRLASGDFTAARALTIGNGNISTATGFNEVNDALVKAIAEARTTFRHNISTAQQLLGFTGTGIGALCGVAALAVIAGMIPRIREYR</sequence>
<feature type="transmembrane region" description="Helical" evidence="1">
    <location>
        <begin position="66"/>
        <end position="84"/>
    </location>
</feature>
<feature type="transmembrane region" description="Helical" evidence="1">
    <location>
        <begin position="274"/>
        <end position="294"/>
    </location>
</feature>
<dbReference type="OrthoDB" id="3218196at2"/>
<dbReference type="AlphaFoldDB" id="A0A0N9NES7"/>